<evidence type="ECO:0000313" key="1">
    <source>
        <dbReference type="EMBL" id="PVH29833.1"/>
    </source>
</evidence>
<dbReference type="RefSeq" id="WP_116557722.1">
    <property type="nucleotide sequence ID" value="NZ_QDKM01000002.1"/>
</dbReference>
<comment type="caution">
    <text evidence="1">The sequence shown here is derived from an EMBL/GenBank/DDBJ whole genome shotgun (WGS) entry which is preliminary data.</text>
</comment>
<organism evidence="1 2">
    <name type="scientific">Pararhodobacter oceanensis</name>
    <dbReference type="NCBI Taxonomy" id="2172121"/>
    <lineage>
        <taxon>Bacteria</taxon>
        <taxon>Pseudomonadati</taxon>
        <taxon>Pseudomonadota</taxon>
        <taxon>Alphaproteobacteria</taxon>
        <taxon>Rhodobacterales</taxon>
        <taxon>Paracoccaceae</taxon>
        <taxon>Pararhodobacter</taxon>
    </lineage>
</organism>
<accession>A0A2T8HWP1</accession>
<evidence type="ECO:0000313" key="2">
    <source>
        <dbReference type="Proteomes" id="UP000245911"/>
    </source>
</evidence>
<dbReference type="Pfam" id="PF11017">
    <property type="entry name" value="DUF2855"/>
    <property type="match status" value="1"/>
</dbReference>
<dbReference type="InterPro" id="IPR021276">
    <property type="entry name" value="DUF2855"/>
</dbReference>
<sequence>MTYACILTDQQDITKQRLAHVERPPLAEGQARLRLQNFALTANNVTYASTGFVIGYWQFFPSGIEGAGIVPVWGTAQVTESRAPHLPVGTRLYGFYPMAEELVLTPQADSAGVYLDQTPHRAELPQVYNTYVEVQTTKPETEHLRALLQPLLATSYLLFDWLIDNACFGAQQIIIGSASSKTGLGLCKFLAEPVDRRYRIIGLTSAANHGFVESLGACDHTLTYDQVEALEKIPSIYVDMAGNASVKSRLHHHLGENVKYSAAVGTSHWDQFAAPSDLPGAKPRFFFAPSQIAKRRADWGPGVIEGQITQAWKRIAADASTWLDLRAHCGLQAALTVYGDLARGDAQPRDGHVITLVD</sequence>
<dbReference type="OrthoDB" id="8953110at2"/>
<name>A0A2T8HWP1_9RHOB</name>
<reference evidence="1 2" key="1">
    <citation type="submission" date="2018-04" db="EMBL/GenBank/DDBJ databases">
        <title>Pararhodobacter oceanense sp. nov., isolated from marine intertidal sediment.</title>
        <authorList>
            <person name="Wang X.-L."/>
            <person name="Du Z.-J."/>
        </authorList>
    </citation>
    <scope>NUCLEOTIDE SEQUENCE [LARGE SCALE GENOMIC DNA]</scope>
    <source>
        <strain evidence="1 2">AM505</strain>
    </source>
</reference>
<proteinExistence type="predicted"/>
<keyword evidence="2" id="KW-1185">Reference proteome</keyword>
<dbReference type="AlphaFoldDB" id="A0A2T8HWP1"/>
<dbReference type="Proteomes" id="UP000245911">
    <property type="component" value="Unassembled WGS sequence"/>
</dbReference>
<protein>
    <submittedName>
        <fullName evidence="1">DUF2855 domain-containing protein</fullName>
    </submittedName>
</protein>
<gene>
    <name evidence="1" type="ORF">DDE20_06960</name>
</gene>
<dbReference type="EMBL" id="QDKM01000002">
    <property type="protein sequence ID" value="PVH29833.1"/>
    <property type="molecule type" value="Genomic_DNA"/>
</dbReference>